<gene>
    <name evidence="2" type="ORF">LCGC14_1679150</name>
</gene>
<feature type="compositionally biased region" description="Basic residues" evidence="1">
    <location>
        <begin position="168"/>
        <end position="179"/>
    </location>
</feature>
<proteinExistence type="predicted"/>
<evidence type="ECO:0000313" key="2">
    <source>
        <dbReference type="EMBL" id="KKM17102.1"/>
    </source>
</evidence>
<protein>
    <submittedName>
        <fullName evidence="2">Uncharacterized protein</fullName>
    </submittedName>
</protein>
<dbReference type="EMBL" id="LAZR01014526">
    <property type="protein sequence ID" value="KKM17102.1"/>
    <property type="molecule type" value="Genomic_DNA"/>
</dbReference>
<comment type="caution">
    <text evidence="2">The sequence shown here is derived from an EMBL/GenBank/DDBJ whole genome shotgun (WGS) entry which is preliminary data.</text>
</comment>
<feature type="region of interest" description="Disordered" evidence="1">
    <location>
        <begin position="150"/>
        <end position="179"/>
    </location>
</feature>
<organism evidence="2">
    <name type="scientific">marine sediment metagenome</name>
    <dbReference type="NCBI Taxonomy" id="412755"/>
    <lineage>
        <taxon>unclassified sequences</taxon>
        <taxon>metagenomes</taxon>
        <taxon>ecological metagenomes</taxon>
    </lineage>
</organism>
<name>A0A0F9HPN8_9ZZZZ</name>
<feature type="compositionally biased region" description="Basic and acidic residues" evidence="1">
    <location>
        <begin position="150"/>
        <end position="167"/>
    </location>
</feature>
<evidence type="ECO:0000256" key="1">
    <source>
        <dbReference type="SAM" id="MobiDB-lite"/>
    </source>
</evidence>
<dbReference type="AlphaFoldDB" id="A0A0F9HPN8"/>
<accession>A0A0F9HPN8</accession>
<sequence>MTTIPGEVDGSSRLKIYGEEVMLFRCELVVDESNVDDEMNRVAAQISFWGEMYAAAEQELAEADAHYRAWRAVFGEKLLDANPKLAEWKIKQAIEADPKFLGIKTGLALAQRNAIALRRHAGAWEKKANVLQGKGAMRRAEFEATGMHAKVEKREKKKAAATEEQNKNMKKIFKDKKGS</sequence>
<reference evidence="2" key="1">
    <citation type="journal article" date="2015" name="Nature">
        <title>Complex archaea that bridge the gap between prokaryotes and eukaryotes.</title>
        <authorList>
            <person name="Spang A."/>
            <person name="Saw J.H."/>
            <person name="Jorgensen S.L."/>
            <person name="Zaremba-Niedzwiedzka K."/>
            <person name="Martijn J."/>
            <person name="Lind A.E."/>
            <person name="van Eijk R."/>
            <person name="Schleper C."/>
            <person name="Guy L."/>
            <person name="Ettema T.J."/>
        </authorList>
    </citation>
    <scope>NUCLEOTIDE SEQUENCE</scope>
</reference>